<keyword evidence="2" id="KW-1185">Reference proteome</keyword>
<gene>
    <name evidence="1" type="ORF">BHK69_30250</name>
</gene>
<evidence type="ECO:0000313" key="1">
    <source>
        <dbReference type="EMBL" id="AOO85002.1"/>
    </source>
</evidence>
<dbReference type="InterPro" id="IPR017042">
    <property type="entry name" value="UCP036055"/>
</dbReference>
<dbReference type="PIRSF" id="PIRSF036055">
    <property type="entry name" value="UCP036055"/>
    <property type="match status" value="1"/>
</dbReference>
<keyword evidence="1" id="KW-0614">Plasmid</keyword>
<protein>
    <submittedName>
        <fullName evidence="1">Uncharacterized protein</fullName>
    </submittedName>
</protein>
<dbReference type="RefSeq" id="WP_069694185.1">
    <property type="nucleotide sequence ID" value="NZ_CP017148.1"/>
</dbReference>
<proteinExistence type="predicted"/>
<sequence>MSAQPIYDLAPLGSIIRFSDGTAQPPQRHRNKLAAWENRNSGGRLIRKEPRRQTGNVTIPAAFTLHIGDYGAAGIGVLRVHRTFSVDSDLSFVVVERPAVGAIRILSRAGDRSELVHVAMDRAAAAAWLTSHGYRDAVLEEVTADEASAGRAAA</sequence>
<dbReference type="EMBL" id="CP017148">
    <property type="protein sequence ID" value="AOO85002.1"/>
    <property type="molecule type" value="Genomic_DNA"/>
</dbReference>
<dbReference type="OrthoDB" id="8304384at2"/>
<organism evidence="1 2">
    <name type="scientific">Bosea vaviloviae</name>
    <dbReference type="NCBI Taxonomy" id="1526658"/>
    <lineage>
        <taxon>Bacteria</taxon>
        <taxon>Pseudomonadati</taxon>
        <taxon>Pseudomonadota</taxon>
        <taxon>Alphaproteobacteria</taxon>
        <taxon>Hyphomicrobiales</taxon>
        <taxon>Boseaceae</taxon>
        <taxon>Bosea</taxon>
    </lineage>
</organism>
<geneLocation type="plasmid" evidence="1 2">
    <name>unnamed1</name>
</geneLocation>
<dbReference type="Proteomes" id="UP000094969">
    <property type="component" value="Plasmid unnamed1"/>
</dbReference>
<evidence type="ECO:0000313" key="2">
    <source>
        <dbReference type="Proteomes" id="UP000094969"/>
    </source>
</evidence>
<reference evidence="1 2" key="1">
    <citation type="journal article" date="2015" name="Antonie Van Leeuwenhoek">
        <title>Bosea vaviloviae sp. nov., a new species of slow-growing rhizobia isolated from nodules of the relict species Vavilovia formosa (Stev.) Fed.</title>
        <authorList>
            <person name="Safronova V.I."/>
            <person name="Kuznetsova I.G."/>
            <person name="Sazanova A.L."/>
            <person name="Kimeklis A.K."/>
            <person name="Belimov A.A."/>
            <person name="Andronov E.E."/>
            <person name="Pinaev A.G."/>
            <person name="Chizhevskaya E.P."/>
            <person name="Pukhaev A.R."/>
            <person name="Popov K.P."/>
            <person name="Willems A."/>
            <person name="Tikhonovich I.A."/>
        </authorList>
    </citation>
    <scope>NUCLEOTIDE SEQUENCE [LARGE SCALE GENOMIC DNA]</scope>
    <source>
        <strain evidence="1 2">Vaf18</strain>
        <plasmid evidence="1">unnamed1</plasmid>
    </source>
</reference>
<name>A0A1D7UCA1_9HYPH</name>
<accession>A0A1D7UCA1</accession>
<dbReference type="KEGG" id="bvv:BHK69_30250"/>
<dbReference type="AlphaFoldDB" id="A0A1D7UCA1"/>